<sequence length="301" mass="33034">MNRLGKSLPPLASLLPFEATARLGSVSRAAQELHITQAAVSRQIRALEADLGVALFERRNRGVYLTESGRSLAYILGNALAGLANEADRLRGVAGTNQVVLLCQMCEAFHWLMPRLSSFHQQFPEIELKVATLLRPLAEYEGYFDVAMQSSCRDRGAHPLLFSASDEVFPVCSPSYLARMGSDALTLDQVQRCTLLLHQTVPQYELEWDTWMAAHGLELPSGGKSLSFDNYSLMLQAAVAGHGLAMGWRRTAEGMLARGELVAPFAETVVLQDALSVCVRHGQERRPEAQALAAWLKAQLS</sequence>
<dbReference type="Pfam" id="PF00126">
    <property type="entry name" value="HTH_1"/>
    <property type="match status" value="1"/>
</dbReference>
<name>A0ABR6V9Y2_9PSED</name>
<dbReference type="Proteomes" id="UP000628086">
    <property type="component" value="Unassembled WGS sequence"/>
</dbReference>
<comment type="similarity">
    <text evidence="1">Belongs to the LysR transcriptional regulatory family.</text>
</comment>
<dbReference type="RefSeq" id="WP_023380558.1">
    <property type="nucleotide sequence ID" value="NZ_JABWRR010000011.1"/>
</dbReference>
<evidence type="ECO:0000259" key="5">
    <source>
        <dbReference type="PROSITE" id="PS50931"/>
    </source>
</evidence>
<reference evidence="6 7" key="1">
    <citation type="journal article" date="2020" name="Microorganisms">
        <title>Reliable Identification of Environmental Pseudomonas Isolates Using the rpoD Gene.</title>
        <authorList>
            <consortium name="The Broad Institute Genome Sequencing Platform"/>
            <person name="Girard L."/>
            <person name="Lood C."/>
            <person name="Rokni-Zadeh H."/>
            <person name="van Noort V."/>
            <person name="Lavigne R."/>
            <person name="De Mot R."/>
        </authorList>
    </citation>
    <scope>NUCLEOTIDE SEQUENCE [LARGE SCALE GENOMIC DNA]</scope>
    <source>
        <strain evidence="6 7">RW7P2</strain>
    </source>
</reference>
<keyword evidence="2" id="KW-0805">Transcription regulation</keyword>
<evidence type="ECO:0000256" key="4">
    <source>
        <dbReference type="ARBA" id="ARBA00023163"/>
    </source>
</evidence>
<evidence type="ECO:0000313" key="6">
    <source>
        <dbReference type="EMBL" id="MBC3477272.1"/>
    </source>
</evidence>
<dbReference type="InterPro" id="IPR005119">
    <property type="entry name" value="LysR_subst-bd"/>
</dbReference>
<dbReference type="InterPro" id="IPR036388">
    <property type="entry name" value="WH-like_DNA-bd_sf"/>
</dbReference>
<evidence type="ECO:0000256" key="3">
    <source>
        <dbReference type="ARBA" id="ARBA00023125"/>
    </source>
</evidence>
<dbReference type="SUPFAM" id="SSF53850">
    <property type="entry name" value="Periplasmic binding protein-like II"/>
    <property type="match status" value="1"/>
</dbReference>
<keyword evidence="7" id="KW-1185">Reference proteome</keyword>
<dbReference type="PANTHER" id="PTHR30537">
    <property type="entry name" value="HTH-TYPE TRANSCRIPTIONAL REGULATOR"/>
    <property type="match status" value="1"/>
</dbReference>
<proteinExistence type="inferred from homology"/>
<comment type="caution">
    <text evidence="6">The sequence shown here is derived from an EMBL/GenBank/DDBJ whole genome shotgun (WGS) entry which is preliminary data.</text>
</comment>
<evidence type="ECO:0000313" key="7">
    <source>
        <dbReference type="Proteomes" id="UP000628086"/>
    </source>
</evidence>
<protein>
    <submittedName>
        <fullName evidence="6">LysR family transcriptional regulator</fullName>
    </submittedName>
</protein>
<dbReference type="InterPro" id="IPR058163">
    <property type="entry name" value="LysR-type_TF_proteobact-type"/>
</dbReference>
<dbReference type="PRINTS" id="PR00039">
    <property type="entry name" value="HTHLYSR"/>
</dbReference>
<dbReference type="SUPFAM" id="SSF46785">
    <property type="entry name" value="Winged helix' DNA-binding domain"/>
    <property type="match status" value="1"/>
</dbReference>
<dbReference type="Gene3D" id="3.40.190.10">
    <property type="entry name" value="Periplasmic binding protein-like II"/>
    <property type="match status" value="2"/>
</dbReference>
<evidence type="ECO:0000256" key="2">
    <source>
        <dbReference type="ARBA" id="ARBA00023015"/>
    </source>
</evidence>
<keyword evidence="3" id="KW-0238">DNA-binding</keyword>
<gene>
    <name evidence="6" type="ORF">HU747_16925</name>
</gene>
<feature type="domain" description="HTH lysR-type" evidence="5">
    <location>
        <begin position="9"/>
        <end position="66"/>
    </location>
</feature>
<dbReference type="PROSITE" id="PS50931">
    <property type="entry name" value="HTH_LYSR"/>
    <property type="match status" value="1"/>
</dbReference>
<dbReference type="EMBL" id="JABWRS010000012">
    <property type="protein sequence ID" value="MBC3477272.1"/>
    <property type="molecule type" value="Genomic_DNA"/>
</dbReference>
<evidence type="ECO:0000256" key="1">
    <source>
        <dbReference type="ARBA" id="ARBA00009437"/>
    </source>
</evidence>
<keyword evidence="4" id="KW-0804">Transcription</keyword>
<dbReference type="Gene3D" id="1.10.10.10">
    <property type="entry name" value="Winged helix-like DNA-binding domain superfamily/Winged helix DNA-binding domain"/>
    <property type="match status" value="1"/>
</dbReference>
<accession>A0ABR6V9Y2</accession>
<dbReference type="InterPro" id="IPR036390">
    <property type="entry name" value="WH_DNA-bd_sf"/>
</dbReference>
<dbReference type="PANTHER" id="PTHR30537:SF74">
    <property type="entry name" value="HTH-TYPE TRANSCRIPTIONAL REGULATOR TRPI"/>
    <property type="match status" value="1"/>
</dbReference>
<organism evidence="6 7">
    <name type="scientific">Pseudomonas taiwanensis</name>
    <dbReference type="NCBI Taxonomy" id="470150"/>
    <lineage>
        <taxon>Bacteria</taxon>
        <taxon>Pseudomonadati</taxon>
        <taxon>Pseudomonadota</taxon>
        <taxon>Gammaproteobacteria</taxon>
        <taxon>Pseudomonadales</taxon>
        <taxon>Pseudomonadaceae</taxon>
        <taxon>Pseudomonas</taxon>
    </lineage>
</organism>
<dbReference type="Pfam" id="PF03466">
    <property type="entry name" value="LysR_substrate"/>
    <property type="match status" value="1"/>
</dbReference>
<dbReference type="InterPro" id="IPR000847">
    <property type="entry name" value="LysR_HTH_N"/>
</dbReference>